<dbReference type="GO" id="GO:0000398">
    <property type="term" value="P:mRNA splicing, via spliceosome"/>
    <property type="evidence" value="ECO:0007669"/>
    <property type="project" value="InterPro"/>
</dbReference>
<dbReference type="PROSITE" id="PS50020">
    <property type="entry name" value="WW_DOMAIN_2"/>
    <property type="match status" value="1"/>
</dbReference>
<feature type="domain" description="WW" evidence="7">
    <location>
        <begin position="139"/>
        <end position="172"/>
    </location>
</feature>
<keyword evidence="2" id="KW-0479">Metal-binding</keyword>
<dbReference type="InterPro" id="IPR003604">
    <property type="entry name" value="Matrin/U1-like-C_Znf_C2H2"/>
</dbReference>
<evidence type="ECO:0000256" key="1">
    <source>
        <dbReference type="ARBA" id="ARBA00004123"/>
    </source>
</evidence>
<comment type="subcellular location">
    <subcellularLocation>
        <location evidence="1">Nucleus</location>
    </subcellularLocation>
</comment>
<dbReference type="Proteomes" id="UP000050640">
    <property type="component" value="Unplaced"/>
</dbReference>
<dbReference type="InterPro" id="IPR036020">
    <property type="entry name" value="WW_dom_sf"/>
</dbReference>
<keyword evidence="5" id="KW-0539">Nucleus</keyword>
<dbReference type="SMART" id="SM00456">
    <property type="entry name" value="WW"/>
    <property type="match status" value="1"/>
</dbReference>
<dbReference type="GO" id="GO:0003723">
    <property type="term" value="F:RNA binding"/>
    <property type="evidence" value="ECO:0007669"/>
    <property type="project" value="TreeGrafter"/>
</dbReference>
<evidence type="ECO:0000313" key="9">
    <source>
        <dbReference type="Proteomes" id="UP000050640"/>
    </source>
</evidence>
<evidence type="ECO:0000259" key="7">
    <source>
        <dbReference type="PROSITE" id="PS50020"/>
    </source>
</evidence>
<proteinExistence type="predicted"/>
<dbReference type="PROSITE" id="PS50171">
    <property type="entry name" value="ZF_MATRIN"/>
    <property type="match status" value="1"/>
</dbReference>
<sequence length="445" mass="50348">MTDVWKSNARRFCEICKVWFADNRVSIEHHEGGQKHKAAIQAKLRDLGKQSKQKEKEQSDLRATLAMMESAASKSMEISDSCPSTGIVGPMPKPKKYMDPRAHSASIAEMACQMAQRRKEQELERRKAGHKSENEQCDPESETVWVEAKADNGALYYFHMYSGVTVWEKPQNYYTAEQYTIKLAMMENKSDAVARNQVAEPNKLKSEPRRHWGQQETSGTGRMLKVPQSSFSQNRTGKTILEKENAKEGSSNIQGPSTCQSTAINEVQGNSSKGSQIVMKFDPEMDAANFDVNECDIPLPPPSFQNLEHEKLTLNSAMKEEPLEESNCNQIIQHDYSNASEKIIDVKNEVERGIIEKSAEQGEPPQPSPYGPWVPVEKVPEKPNVDWELPTEEQGRKRANEPVVSPEDLIIFGDKSAIIKRKKIDGPIEFRKRKTTIKTRRPIDD</sequence>
<dbReference type="InterPro" id="IPR013085">
    <property type="entry name" value="U1-CZ_Znf_C2H2"/>
</dbReference>
<feature type="region of interest" description="Disordered" evidence="6">
    <location>
        <begin position="357"/>
        <end position="402"/>
    </location>
</feature>
<evidence type="ECO:0000256" key="5">
    <source>
        <dbReference type="ARBA" id="ARBA00023242"/>
    </source>
</evidence>
<keyword evidence="4" id="KW-0862">Zinc</keyword>
<dbReference type="SUPFAM" id="SSF51045">
    <property type="entry name" value="WW domain"/>
    <property type="match status" value="1"/>
</dbReference>
<dbReference type="SMART" id="SM00451">
    <property type="entry name" value="ZnF_U1"/>
    <property type="match status" value="1"/>
</dbReference>
<evidence type="ECO:0000259" key="8">
    <source>
        <dbReference type="PROSITE" id="PS50171"/>
    </source>
</evidence>
<evidence type="ECO:0000256" key="4">
    <source>
        <dbReference type="ARBA" id="ARBA00022833"/>
    </source>
</evidence>
<evidence type="ECO:0000256" key="2">
    <source>
        <dbReference type="ARBA" id="ARBA00022723"/>
    </source>
</evidence>
<name>A0A0R3S443_9BILA</name>
<dbReference type="WBParaSite" id="EEL_0000955001-mRNA-1">
    <property type="protein sequence ID" value="EEL_0000955001-mRNA-1"/>
    <property type="gene ID" value="EEL_0000955001"/>
</dbReference>
<keyword evidence="9" id="KW-1185">Reference proteome</keyword>
<dbReference type="CDD" id="cd00201">
    <property type="entry name" value="WW"/>
    <property type="match status" value="1"/>
</dbReference>
<dbReference type="Gene3D" id="2.20.70.10">
    <property type="match status" value="1"/>
</dbReference>
<evidence type="ECO:0000256" key="6">
    <source>
        <dbReference type="SAM" id="MobiDB-lite"/>
    </source>
</evidence>
<dbReference type="GO" id="GO:0008270">
    <property type="term" value="F:zinc ion binding"/>
    <property type="evidence" value="ECO:0007669"/>
    <property type="project" value="UniProtKB-KW"/>
</dbReference>
<accession>A0A0R3S443</accession>
<dbReference type="AlphaFoldDB" id="A0A0R3S443"/>
<dbReference type="STRING" id="1147741.A0A0R3S443"/>
<reference evidence="10" key="1">
    <citation type="submission" date="2017-02" db="UniProtKB">
        <authorList>
            <consortium name="WormBaseParasite"/>
        </authorList>
    </citation>
    <scope>IDENTIFICATION</scope>
</reference>
<dbReference type="GO" id="GO:0071011">
    <property type="term" value="C:precatalytic spliceosome"/>
    <property type="evidence" value="ECO:0007669"/>
    <property type="project" value="TreeGrafter"/>
</dbReference>
<dbReference type="InterPro" id="IPR001202">
    <property type="entry name" value="WW_dom"/>
</dbReference>
<dbReference type="InterPro" id="IPR000690">
    <property type="entry name" value="Matrin/U1-C_Znf_C2H2"/>
</dbReference>
<evidence type="ECO:0000256" key="3">
    <source>
        <dbReference type="ARBA" id="ARBA00022771"/>
    </source>
</evidence>
<dbReference type="Pfam" id="PF06220">
    <property type="entry name" value="zf-U1"/>
    <property type="match status" value="1"/>
</dbReference>
<evidence type="ECO:0000313" key="10">
    <source>
        <dbReference type="WBParaSite" id="EEL_0000955001-mRNA-1"/>
    </source>
</evidence>
<dbReference type="InterPro" id="IPR040023">
    <property type="entry name" value="WBP4"/>
</dbReference>
<protein>
    <submittedName>
        <fullName evidence="10">WW domain-containing protein</fullName>
    </submittedName>
</protein>
<keyword evidence="3" id="KW-0863">Zinc-finger</keyword>
<feature type="domain" description="Matrin-type" evidence="8">
    <location>
        <begin position="11"/>
        <end position="42"/>
    </location>
</feature>
<dbReference type="Gene3D" id="3.30.160.60">
    <property type="entry name" value="Classic Zinc Finger"/>
    <property type="match status" value="1"/>
</dbReference>
<dbReference type="PANTHER" id="PTHR13173">
    <property type="entry name" value="WW DOMAIN BINDING PROTEIN 4"/>
    <property type="match status" value="1"/>
</dbReference>
<organism evidence="9 10">
    <name type="scientific">Elaeophora elaphi</name>
    <dbReference type="NCBI Taxonomy" id="1147741"/>
    <lineage>
        <taxon>Eukaryota</taxon>
        <taxon>Metazoa</taxon>
        <taxon>Ecdysozoa</taxon>
        <taxon>Nematoda</taxon>
        <taxon>Chromadorea</taxon>
        <taxon>Rhabditida</taxon>
        <taxon>Spirurina</taxon>
        <taxon>Spiruromorpha</taxon>
        <taxon>Filarioidea</taxon>
        <taxon>Onchocercidae</taxon>
        <taxon>Elaeophora</taxon>
    </lineage>
</organism>
<dbReference type="PANTHER" id="PTHR13173:SF10">
    <property type="entry name" value="WW DOMAIN-BINDING PROTEIN 4"/>
    <property type="match status" value="1"/>
</dbReference>